<accession>X1HK60</accession>
<evidence type="ECO:0000313" key="1">
    <source>
        <dbReference type="EMBL" id="GAH54229.1"/>
    </source>
</evidence>
<proteinExistence type="predicted"/>
<comment type="caution">
    <text evidence="1">The sequence shown here is derived from an EMBL/GenBank/DDBJ whole genome shotgun (WGS) entry which is preliminary data.</text>
</comment>
<sequence>AFLISEKDISLEKIKKAVEAVGNGCCKSGVFNGP</sequence>
<organism evidence="1">
    <name type="scientific">marine sediment metagenome</name>
    <dbReference type="NCBI Taxonomy" id="412755"/>
    <lineage>
        <taxon>unclassified sequences</taxon>
        <taxon>metagenomes</taxon>
        <taxon>ecological metagenomes</taxon>
    </lineage>
</organism>
<dbReference type="EMBL" id="BARU01018247">
    <property type="protein sequence ID" value="GAH54229.1"/>
    <property type="molecule type" value="Genomic_DNA"/>
</dbReference>
<protein>
    <submittedName>
        <fullName evidence="1">Uncharacterized protein</fullName>
    </submittedName>
</protein>
<reference evidence="1" key="1">
    <citation type="journal article" date="2014" name="Front. Microbiol.">
        <title>High frequency of phylogenetically diverse reductive dehalogenase-homologous genes in deep subseafloor sedimentary metagenomes.</title>
        <authorList>
            <person name="Kawai M."/>
            <person name="Futagami T."/>
            <person name="Toyoda A."/>
            <person name="Takaki Y."/>
            <person name="Nishi S."/>
            <person name="Hori S."/>
            <person name="Arai W."/>
            <person name="Tsubouchi T."/>
            <person name="Morono Y."/>
            <person name="Uchiyama I."/>
            <person name="Ito T."/>
            <person name="Fujiyama A."/>
            <person name="Inagaki F."/>
            <person name="Takami H."/>
        </authorList>
    </citation>
    <scope>NUCLEOTIDE SEQUENCE</scope>
    <source>
        <strain evidence="1">Expedition CK06-06</strain>
    </source>
</reference>
<feature type="non-terminal residue" evidence="1">
    <location>
        <position position="1"/>
    </location>
</feature>
<gene>
    <name evidence="1" type="ORF">S03H2_30179</name>
</gene>
<name>X1HK60_9ZZZZ</name>
<dbReference type="AlphaFoldDB" id="X1HK60"/>